<evidence type="ECO:0000256" key="1">
    <source>
        <dbReference type="SAM" id="MobiDB-lite"/>
    </source>
</evidence>
<feature type="compositionally biased region" description="Polar residues" evidence="1">
    <location>
        <begin position="497"/>
        <end position="507"/>
    </location>
</feature>
<accession>A0AA38UDC1</accession>
<reference evidence="3" key="1">
    <citation type="submission" date="2022-08" db="EMBL/GenBank/DDBJ databases">
        <authorList>
            <consortium name="DOE Joint Genome Institute"/>
            <person name="Min B."/>
            <person name="Riley R."/>
            <person name="Sierra-Patev S."/>
            <person name="Naranjo-Ortiz M."/>
            <person name="Looney B."/>
            <person name="Konkel Z."/>
            <person name="Slot J.C."/>
            <person name="Sakamoto Y."/>
            <person name="Steenwyk J.L."/>
            <person name="Rokas A."/>
            <person name="Carro J."/>
            <person name="Camarero S."/>
            <person name="Ferreira P."/>
            <person name="Molpeceres G."/>
            <person name="Ruiz-Duenas F.J."/>
            <person name="Serrano A."/>
            <person name="Henrissat B."/>
            <person name="Drula E."/>
            <person name="Hughes K.W."/>
            <person name="Mata J.L."/>
            <person name="Ishikawa N.K."/>
            <person name="Vargas-Isla R."/>
            <person name="Ushijima S."/>
            <person name="Smith C.A."/>
            <person name="Ahrendt S."/>
            <person name="Andreopoulos W."/>
            <person name="He G."/>
            <person name="Labutti K."/>
            <person name="Lipzen A."/>
            <person name="Ng V."/>
            <person name="Sandor L."/>
            <person name="Barry K."/>
            <person name="Martinez A.T."/>
            <person name="Xiao Y."/>
            <person name="Gibbons J.G."/>
            <person name="Terashima K."/>
            <person name="Hibbett D.S."/>
            <person name="Grigoriev I.V."/>
        </authorList>
    </citation>
    <scope>NUCLEOTIDE SEQUENCE</scope>
    <source>
        <strain evidence="3">TFB9207</strain>
    </source>
</reference>
<name>A0AA38UDC1_9AGAR</name>
<feature type="signal peptide" evidence="2">
    <location>
        <begin position="1"/>
        <end position="23"/>
    </location>
</feature>
<sequence>MHSRIIFAFYVAVAFLGAPSVVAIPLPADSSPARAKTQKGLFRDNPSKPLYAGLFAPNPNNPEEGDWVEITAGWDKRASAKHSTCISTVMCYFYTKVGTNEHVIIVPPRLSQSISESEERVTTSAPPSSKSTQLERHAPPSDSSRQHTSQASLDQAYYKPFNLRGTFVFSEPRSNHHLDFIRNIKEFRQWSKSNFQEDFHDDKSFSLAALRYFSYRGLLVGTFHETLTSWLLDNLKAGTETQGYQSLLSNQAGREADIRSSTSKKSQHRAHGAEFTIDGESRNPGTSQYPIAPVSTSPSRDALNKPLYAGLFAPNPNNPEEGVWVEITAEWDKRVSAKHSTCIDTIVCYFYTTVGTEEHVITVPPFLRNSEPEERLPTSAPQLSFAQAYYEPMNLRGKFVFSESTSNPHLDFIKNIKEFRLWSTRNFQEDFHDDKSFSLAALRYFSYQGLLSDSFHETTISWLLDNLKAGTETPGYQKLLSERASRAHPSKKRKYHAQQNQSSTGAESVTGGEGGRPSSRNAGAGQYPPAPASSSSNRDTRLGGSDAEVSAAETLLSFGGPAHPFINSLK</sequence>
<feature type="region of interest" description="Disordered" evidence="1">
    <location>
        <begin position="483"/>
        <end position="548"/>
    </location>
</feature>
<evidence type="ECO:0000256" key="2">
    <source>
        <dbReference type="SAM" id="SignalP"/>
    </source>
</evidence>
<feature type="compositionally biased region" description="Basic residues" evidence="1">
    <location>
        <begin position="486"/>
        <end position="496"/>
    </location>
</feature>
<gene>
    <name evidence="3" type="ORF">F5878DRAFT_374158</name>
</gene>
<feature type="compositionally biased region" description="Polar residues" evidence="1">
    <location>
        <begin position="141"/>
        <end position="150"/>
    </location>
</feature>
<keyword evidence="4" id="KW-1185">Reference proteome</keyword>
<evidence type="ECO:0000313" key="4">
    <source>
        <dbReference type="Proteomes" id="UP001163846"/>
    </source>
</evidence>
<feature type="region of interest" description="Disordered" evidence="1">
    <location>
        <begin position="115"/>
        <end position="150"/>
    </location>
</feature>
<keyword evidence="2" id="KW-0732">Signal</keyword>
<feature type="compositionally biased region" description="Polar residues" evidence="1">
    <location>
        <begin position="283"/>
        <end position="298"/>
    </location>
</feature>
<organism evidence="3 4">
    <name type="scientific">Lentinula raphanica</name>
    <dbReference type="NCBI Taxonomy" id="153919"/>
    <lineage>
        <taxon>Eukaryota</taxon>
        <taxon>Fungi</taxon>
        <taxon>Dikarya</taxon>
        <taxon>Basidiomycota</taxon>
        <taxon>Agaricomycotina</taxon>
        <taxon>Agaricomycetes</taxon>
        <taxon>Agaricomycetidae</taxon>
        <taxon>Agaricales</taxon>
        <taxon>Marasmiineae</taxon>
        <taxon>Omphalotaceae</taxon>
        <taxon>Lentinula</taxon>
    </lineage>
</organism>
<dbReference type="AlphaFoldDB" id="A0AA38UDC1"/>
<proteinExistence type="predicted"/>
<feature type="region of interest" description="Disordered" evidence="1">
    <location>
        <begin position="249"/>
        <end position="298"/>
    </location>
</feature>
<feature type="chain" id="PRO_5041216432" evidence="2">
    <location>
        <begin position="24"/>
        <end position="570"/>
    </location>
</feature>
<protein>
    <submittedName>
        <fullName evidence="3">Uncharacterized protein</fullName>
    </submittedName>
</protein>
<evidence type="ECO:0000313" key="3">
    <source>
        <dbReference type="EMBL" id="KAJ3834107.1"/>
    </source>
</evidence>
<dbReference type="EMBL" id="MU806581">
    <property type="protein sequence ID" value="KAJ3834107.1"/>
    <property type="molecule type" value="Genomic_DNA"/>
</dbReference>
<comment type="caution">
    <text evidence="3">The sequence shown here is derived from an EMBL/GenBank/DDBJ whole genome shotgun (WGS) entry which is preliminary data.</text>
</comment>
<feature type="compositionally biased region" description="Polar residues" evidence="1">
    <location>
        <begin position="122"/>
        <end position="132"/>
    </location>
</feature>
<dbReference type="Proteomes" id="UP001163846">
    <property type="component" value="Unassembled WGS sequence"/>
</dbReference>